<accession>A0A382HQI0</accession>
<protein>
    <recommendedName>
        <fullName evidence="2">Alginate export domain-containing protein</fullName>
    </recommendedName>
</protein>
<feature type="non-terminal residue" evidence="1">
    <location>
        <position position="379"/>
    </location>
</feature>
<reference evidence="1" key="1">
    <citation type="submission" date="2018-05" db="EMBL/GenBank/DDBJ databases">
        <authorList>
            <person name="Lanie J.A."/>
            <person name="Ng W.-L."/>
            <person name="Kazmierczak K.M."/>
            <person name="Andrzejewski T.M."/>
            <person name="Davidsen T.M."/>
            <person name="Wayne K.J."/>
            <person name="Tettelin H."/>
            <person name="Glass J.I."/>
            <person name="Rusch D."/>
            <person name="Podicherti R."/>
            <person name="Tsui H.-C.T."/>
            <person name="Winkler M.E."/>
        </authorList>
    </citation>
    <scope>NUCLEOTIDE SEQUENCE</scope>
</reference>
<name>A0A382HQI0_9ZZZZ</name>
<proteinExistence type="predicted"/>
<gene>
    <name evidence="1" type="ORF">METZ01_LOCUS242216</name>
</gene>
<organism evidence="1">
    <name type="scientific">marine metagenome</name>
    <dbReference type="NCBI Taxonomy" id="408172"/>
    <lineage>
        <taxon>unclassified sequences</taxon>
        <taxon>metagenomes</taxon>
        <taxon>ecological metagenomes</taxon>
    </lineage>
</organism>
<evidence type="ECO:0000313" key="1">
    <source>
        <dbReference type="EMBL" id="SVB89362.1"/>
    </source>
</evidence>
<dbReference type="AlphaFoldDB" id="A0A382HQI0"/>
<dbReference type="EMBL" id="UINC01062590">
    <property type="protein sequence ID" value="SVB89362.1"/>
    <property type="molecule type" value="Genomic_DNA"/>
</dbReference>
<evidence type="ECO:0008006" key="2">
    <source>
        <dbReference type="Google" id="ProtNLM"/>
    </source>
</evidence>
<sequence>MLIEICVFGRRTCIFGTFLILLILCSVSPALADFFPLGEKQETSRFSDEKIQLLVPSDTGNRPPLIYESGDNFLGKGELQEGFETPWGAVWQPQFWVFGTLRTGLAYFDNGVRSPSTEWATRLSLFANLQLTHTEKIIIGVRPLDRNQFNRFTRVQLNDEFGSSKFEPNLDIRTFFFEGDFGSLFPNLDPVGTKPLDVGFSIGRQALTFQNAIMINDTIDAIGLVRNNIRFKGISGMRSTAIYGWNELDRANARTSSTSDFFGWFNSIDTPGGTKNIDMIYIDDDLEGGNSFNIGFSSIQRLGHYNTSFRINKSFAEQGTVKANRGTMYSAEVSWTPYRSDDIMYVNTFVVDGTYTQAGRESIVGGALGGLGILFASPG</sequence>